<evidence type="ECO:0000313" key="10">
    <source>
        <dbReference type="Proteomes" id="UP001652621"/>
    </source>
</evidence>
<evidence type="ECO:0000256" key="4">
    <source>
        <dbReference type="ARBA" id="ARBA00022692"/>
    </source>
</evidence>
<dbReference type="InterPro" id="IPR005331">
    <property type="entry name" value="Sulfotransferase"/>
</dbReference>
<dbReference type="PANTHER" id="PTHR12129">
    <property type="entry name" value="HEPARAN SULFATE 2-O-SULFOTRANSFERASE"/>
    <property type="match status" value="1"/>
</dbReference>
<evidence type="ECO:0000256" key="9">
    <source>
        <dbReference type="ARBA" id="ARBA00023180"/>
    </source>
</evidence>
<dbReference type="GeneID" id="131805744"/>
<sequence>MSTGILNFHTSFWVTKKPLHVLLNLDLLIPILFCILLRFQNHTNQIFIWLYTLKPSRLNNTKYADLEVLFFNRAAKVGSEALMELLQHMADDNEMTVLTQGPLDLSSRTRTPEQQQIQANWIADLEPGTVYIEHCNWLNFTRLHAPKPIMINMVRDPVERLISWYFYVRSAYKNAIYYSKHPNAPIQSEAWFKKDFNKCVRSGDPECQYVPNSIIDPVGNHKRQSLFFCGHDEVCLPFDSPKAIQIAKRNVELDYAVVGSWEDTNITLTVFEHYIPRFFKGAKATFERHNKDVTNRNRNNRKPKIDKDVKDLIRQNLTNEYDFYHFCKQRLYKQYLALKLDSGLN</sequence>
<organism evidence="10 11">
    <name type="scientific">Musca domestica</name>
    <name type="common">House fly</name>
    <dbReference type="NCBI Taxonomy" id="7370"/>
    <lineage>
        <taxon>Eukaryota</taxon>
        <taxon>Metazoa</taxon>
        <taxon>Ecdysozoa</taxon>
        <taxon>Arthropoda</taxon>
        <taxon>Hexapoda</taxon>
        <taxon>Insecta</taxon>
        <taxon>Pterygota</taxon>
        <taxon>Neoptera</taxon>
        <taxon>Endopterygota</taxon>
        <taxon>Diptera</taxon>
        <taxon>Brachycera</taxon>
        <taxon>Muscomorpha</taxon>
        <taxon>Muscoidea</taxon>
        <taxon>Muscidae</taxon>
        <taxon>Musca</taxon>
    </lineage>
</organism>
<evidence type="ECO:0000313" key="11">
    <source>
        <dbReference type="RefSeq" id="XP_058985299.1"/>
    </source>
</evidence>
<evidence type="ECO:0000256" key="8">
    <source>
        <dbReference type="ARBA" id="ARBA00023136"/>
    </source>
</evidence>
<keyword evidence="5" id="KW-0735">Signal-anchor</keyword>
<keyword evidence="7" id="KW-0333">Golgi apparatus</keyword>
<evidence type="ECO:0000256" key="3">
    <source>
        <dbReference type="ARBA" id="ARBA00022679"/>
    </source>
</evidence>
<accession>A0ABM3VHM6</accession>
<keyword evidence="10" id="KW-1185">Reference proteome</keyword>
<evidence type="ECO:0000256" key="2">
    <source>
        <dbReference type="ARBA" id="ARBA00010569"/>
    </source>
</evidence>
<reference evidence="11" key="1">
    <citation type="submission" date="2025-08" db="UniProtKB">
        <authorList>
            <consortium name="RefSeq"/>
        </authorList>
    </citation>
    <scope>IDENTIFICATION</scope>
    <source>
        <strain evidence="11">Aabys</strain>
        <tissue evidence="11">Whole body</tissue>
    </source>
</reference>
<keyword evidence="6" id="KW-1133">Transmembrane helix</keyword>
<dbReference type="PANTHER" id="PTHR12129:SF20">
    <property type="entry name" value="HEPARAN SULFATE 2-O-SULFOTRANSFERASE PIPE"/>
    <property type="match status" value="1"/>
</dbReference>
<gene>
    <name evidence="11" type="primary">LOC131805744</name>
</gene>
<evidence type="ECO:0000256" key="6">
    <source>
        <dbReference type="ARBA" id="ARBA00022989"/>
    </source>
</evidence>
<dbReference type="SUPFAM" id="SSF52540">
    <property type="entry name" value="P-loop containing nucleoside triphosphate hydrolases"/>
    <property type="match status" value="1"/>
</dbReference>
<dbReference type="InterPro" id="IPR027417">
    <property type="entry name" value="P-loop_NTPase"/>
</dbReference>
<protein>
    <submittedName>
        <fullName evidence="11">Heparan sulfate 2-O-sulfotransferase pipe-like</fullName>
    </submittedName>
</protein>
<comment type="similarity">
    <text evidence="2">Belongs to the sulfotransferase 3 family.</text>
</comment>
<dbReference type="Gene3D" id="3.40.50.300">
    <property type="entry name" value="P-loop containing nucleotide triphosphate hydrolases"/>
    <property type="match status" value="1"/>
</dbReference>
<dbReference type="InterPro" id="IPR007734">
    <property type="entry name" value="Heparan_SO4_2-O-STrfase"/>
</dbReference>
<keyword evidence="8" id="KW-0472">Membrane</keyword>
<keyword evidence="4" id="KW-0812">Transmembrane</keyword>
<dbReference type="RefSeq" id="XP_058985299.1">
    <property type="nucleotide sequence ID" value="XM_059129316.1"/>
</dbReference>
<keyword evidence="9" id="KW-0325">Glycoprotein</keyword>
<dbReference type="Proteomes" id="UP001652621">
    <property type="component" value="Unplaced"/>
</dbReference>
<proteinExistence type="inferred from homology"/>
<evidence type="ECO:0000256" key="7">
    <source>
        <dbReference type="ARBA" id="ARBA00023034"/>
    </source>
</evidence>
<evidence type="ECO:0000256" key="1">
    <source>
        <dbReference type="ARBA" id="ARBA00004323"/>
    </source>
</evidence>
<evidence type="ECO:0000256" key="5">
    <source>
        <dbReference type="ARBA" id="ARBA00022968"/>
    </source>
</evidence>
<keyword evidence="3" id="KW-0808">Transferase</keyword>
<comment type="subcellular location">
    <subcellularLocation>
        <location evidence="1">Golgi apparatus membrane</location>
        <topology evidence="1">Single-pass type II membrane protein</topology>
    </subcellularLocation>
</comment>
<name>A0ABM3VHM6_MUSDO</name>
<dbReference type="Pfam" id="PF03567">
    <property type="entry name" value="Sulfotransfer_2"/>
    <property type="match status" value="1"/>
</dbReference>